<dbReference type="SUPFAM" id="SSF49899">
    <property type="entry name" value="Concanavalin A-like lectins/glucanases"/>
    <property type="match status" value="1"/>
</dbReference>
<proteinExistence type="inferred from homology"/>
<feature type="non-terminal residue" evidence="4">
    <location>
        <position position="1"/>
    </location>
</feature>
<reference evidence="4 5" key="1">
    <citation type="journal article" date="2023" name="Plants (Basel)">
        <title>Bridging the Gap: Combining Genomics and Transcriptomics Approaches to Understand Stylosanthes scabra, an Orphan Legume from the Brazilian Caatinga.</title>
        <authorList>
            <person name="Ferreira-Neto J.R.C."/>
            <person name="da Silva M.D."/>
            <person name="Binneck E."/>
            <person name="de Melo N.F."/>
            <person name="da Silva R.H."/>
            <person name="de Melo A.L.T.M."/>
            <person name="Pandolfi V."/>
            <person name="Bustamante F.O."/>
            <person name="Brasileiro-Vidal A.C."/>
            <person name="Benko-Iseppon A.M."/>
        </authorList>
    </citation>
    <scope>NUCLEOTIDE SEQUENCE [LARGE SCALE GENOMIC DNA]</scope>
    <source>
        <tissue evidence="4">Leaves</tissue>
    </source>
</reference>
<dbReference type="PANTHER" id="PTHR32401:SF49">
    <property type="entry name" value="OS10G0129200 PROTEIN"/>
    <property type="match status" value="1"/>
</dbReference>
<dbReference type="PROSITE" id="PS00308">
    <property type="entry name" value="LECTIN_LEGUME_ALPHA"/>
    <property type="match status" value="1"/>
</dbReference>
<dbReference type="Gene3D" id="2.60.120.200">
    <property type="match status" value="1"/>
</dbReference>
<dbReference type="InterPro" id="IPR019825">
    <property type="entry name" value="Lectin_legB_Mn/Ca_BS"/>
</dbReference>
<dbReference type="Pfam" id="PF00139">
    <property type="entry name" value="Lectin_legB"/>
    <property type="match status" value="1"/>
</dbReference>
<dbReference type="InterPro" id="IPR013320">
    <property type="entry name" value="ConA-like_dom_sf"/>
</dbReference>
<evidence type="ECO:0000313" key="5">
    <source>
        <dbReference type="Proteomes" id="UP001341840"/>
    </source>
</evidence>
<keyword evidence="2" id="KW-0430">Lectin</keyword>
<gene>
    <name evidence="4" type="ORF">PIB30_079904</name>
</gene>
<comment type="similarity">
    <text evidence="1">Belongs to the leguminous lectin family.</text>
</comment>
<protein>
    <recommendedName>
        <fullName evidence="3">Legume lectin domain-containing protein</fullName>
    </recommendedName>
</protein>
<evidence type="ECO:0000259" key="3">
    <source>
        <dbReference type="Pfam" id="PF00139"/>
    </source>
</evidence>
<feature type="domain" description="Legume lectin" evidence="3">
    <location>
        <begin position="12"/>
        <end position="135"/>
    </location>
</feature>
<name>A0ABU6US28_9FABA</name>
<accession>A0ABU6US28</accession>
<evidence type="ECO:0000313" key="4">
    <source>
        <dbReference type="EMBL" id="MED6163437.1"/>
    </source>
</evidence>
<dbReference type="InterPro" id="IPR050258">
    <property type="entry name" value="Leguminous_Lectin"/>
</dbReference>
<dbReference type="PANTHER" id="PTHR32401">
    <property type="entry name" value="CONCANAVALIN A-LIKE LECTIN FAMILY PROTEIN"/>
    <property type="match status" value="1"/>
</dbReference>
<comment type="caution">
    <text evidence="4">The sequence shown here is derived from an EMBL/GenBank/DDBJ whole genome shotgun (WGS) entry which is preliminary data.</text>
</comment>
<keyword evidence="5" id="KW-1185">Reference proteome</keyword>
<sequence length="155" mass="16666">TLVPNTLGVSDTNGAGQFVGVEFDTWSNTEYNDPPNQHVGIDVSSVISIKTVPWNRVSGAVVKVPVIYDSSTKILSVAVANENGGDITPIAEVVDLKAKLPERVKVGFSAAGSRGGRQRHLIHSWSFTSTLSTTTTTRRSINKNLRNIMNIFANA</sequence>
<dbReference type="InterPro" id="IPR000985">
    <property type="entry name" value="Lectin_LegA_CS"/>
</dbReference>
<organism evidence="4 5">
    <name type="scientific">Stylosanthes scabra</name>
    <dbReference type="NCBI Taxonomy" id="79078"/>
    <lineage>
        <taxon>Eukaryota</taxon>
        <taxon>Viridiplantae</taxon>
        <taxon>Streptophyta</taxon>
        <taxon>Embryophyta</taxon>
        <taxon>Tracheophyta</taxon>
        <taxon>Spermatophyta</taxon>
        <taxon>Magnoliopsida</taxon>
        <taxon>eudicotyledons</taxon>
        <taxon>Gunneridae</taxon>
        <taxon>Pentapetalae</taxon>
        <taxon>rosids</taxon>
        <taxon>fabids</taxon>
        <taxon>Fabales</taxon>
        <taxon>Fabaceae</taxon>
        <taxon>Papilionoideae</taxon>
        <taxon>50 kb inversion clade</taxon>
        <taxon>dalbergioids sensu lato</taxon>
        <taxon>Dalbergieae</taxon>
        <taxon>Pterocarpus clade</taxon>
        <taxon>Stylosanthes</taxon>
    </lineage>
</organism>
<evidence type="ECO:0000256" key="1">
    <source>
        <dbReference type="ARBA" id="ARBA00007606"/>
    </source>
</evidence>
<dbReference type="InterPro" id="IPR001220">
    <property type="entry name" value="Legume_lectin_dom"/>
</dbReference>
<dbReference type="Proteomes" id="UP001341840">
    <property type="component" value="Unassembled WGS sequence"/>
</dbReference>
<evidence type="ECO:0000256" key="2">
    <source>
        <dbReference type="ARBA" id="ARBA00022734"/>
    </source>
</evidence>
<dbReference type="EMBL" id="JASCZI010121976">
    <property type="protein sequence ID" value="MED6163437.1"/>
    <property type="molecule type" value="Genomic_DNA"/>
</dbReference>
<dbReference type="PROSITE" id="PS00307">
    <property type="entry name" value="LECTIN_LEGUME_BETA"/>
    <property type="match status" value="1"/>
</dbReference>